<comment type="caution">
    <text evidence="2">The sequence shown here is derived from an EMBL/GenBank/DDBJ whole genome shotgun (WGS) entry which is preliminary data.</text>
</comment>
<feature type="region of interest" description="Disordered" evidence="1">
    <location>
        <begin position="469"/>
        <end position="489"/>
    </location>
</feature>
<organism evidence="2 3">
    <name type="scientific">Dissostichus mawsoni</name>
    <name type="common">Antarctic cod</name>
    <dbReference type="NCBI Taxonomy" id="36200"/>
    <lineage>
        <taxon>Eukaryota</taxon>
        <taxon>Metazoa</taxon>
        <taxon>Chordata</taxon>
        <taxon>Craniata</taxon>
        <taxon>Vertebrata</taxon>
        <taxon>Euteleostomi</taxon>
        <taxon>Actinopterygii</taxon>
        <taxon>Neopterygii</taxon>
        <taxon>Teleostei</taxon>
        <taxon>Neoteleostei</taxon>
        <taxon>Acanthomorphata</taxon>
        <taxon>Eupercaria</taxon>
        <taxon>Perciformes</taxon>
        <taxon>Notothenioidei</taxon>
        <taxon>Nototheniidae</taxon>
        <taxon>Dissostichus</taxon>
    </lineage>
</organism>
<evidence type="ECO:0000313" key="2">
    <source>
        <dbReference type="EMBL" id="KAF3845296.1"/>
    </source>
</evidence>
<evidence type="ECO:0000313" key="3">
    <source>
        <dbReference type="Proteomes" id="UP000518266"/>
    </source>
</evidence>
<dbReference type="EMBL" id="JAAKFY010000015">
    <property type="protein sequence ID" value="KAF3845296.1"/>
    <property type="molecule type" value="Genomic_DNA"/>
</dbReference>
<proteinExistence type="predicted"/>
<dbReference type="Proteomes" id="UP000518266">
    <property type="component" value="Unassembled WGS sequence"/>
</dbReference>
<dbReference type="OrthoDB" id="10669887at2759"/>
<name>A0A7J5Y789_DISMA</name>
<protein>
    <submittedName>
        <fullName evidence="2">Uncharacterized protein</fullName>
    </submittedName>
</protein>
<sequence length="606" mass="64572">MSCTVADGCGLAPCTAYLRGDPMSEEGGVGLLPALCRRRTACRRNVLRSRRNMTVSSLPGAVSPTWSGEGPGPRWGSEMDGVIKAGGRTAVQTQHPAWVLALPVLGVRREVRRLPSGRTPASEPAADFTLEEGGWWCLALRARKPSTTRLGPAAQRHVVAVPAGVEAARSLLPHPPAPAAPSGEGGGPLDGAGSLRLAVVLQLLRVSSSCGAVSTGPDAGLLQRLLSRSGRSVGGRSLAWGFLLASLEGMVLRALELMLQRLEVRPPDGADSVSPRSRARSSPDSDSRLSTWVELVCSLWKLLMVLLVSRSGGVRRGLGLTRRVGQAELISSRGAEVSCFPGQLRGTEGGGGLQRGEGVVGDKAALTSPRGNPPPVLHSVFLENVSHDGSYSVYIFLKLSSASLNRPHRGVTAEVTVMLSQALSAAGVIMQPVLSPPRSLTFDLCADKNLRSPLNDSSSTTTRLFPIIDQEAHPPPDPHPPPHISSSVGVSKTWTHPGPLLSLSVTPPSLAPSVPPLLPWVSLAWCSTTSPSSRAWWRRKFTVFSSRNMAAMTPQTPMGPLALCLSTNRREGEEEPEQQQQQRARFTRRGDVKLRHDREDAVDLKP</sequence>
<keyword evidence="3" id="KW-1185">Reference proteome</keyword>
<feature type="compositionally biased region" description="Basic and acidic residues" evidence="1">
    <location>
        <begin position="588"/>
        <end position="606"/>
    </location>
</feature>
<feature type="region of interest" description="Disordered" evidence="1">
    <location>
        <begin position="569"/>
        <end position="606"/>
    </location>
</feature>
<gene>
    <name evidence="2" type="ORF">F7725_008459</name>
</gene>
<reference evidence="2 3" key="1">
    <citation type="submission" date="2020-03" db="EMBL/GenBank/DDBJ databases">
        <title>Dissostichus mawsoni Genome sequencing and assembly.</title>
        <authorList>
            <person name="Park H."/>
        </authorList>
    </citation>
    <scope>NUCLEOTIDE SEQUENCE [LARGE SCALE GENOMIC DNA]</scope>
    <source>
        <strain evidence="2">DM0001</strain>
        <tissue evidence="2">Muscle</tissue>
    </source>
</reference>
<feature type="compositionally biased region" description="Low complexity" evidence="1">
    <location>
        <begin position="270"/>
        <end position="280"/>
    </location>
</feature>
<feature type="region of interest" description="Disordered" evidence="1">
    <location>
        <begin position="266"/>
        <end position="286"/>
    </location>
</feature>
<evidence type="ECO:0000256" key="1">
    <source>
        <dbReference type="SAM" id="MobiDB-lite"/>
    </source>
</evidence>
<accession>A0A7J5Y789</accession>
<dbReference type="AlphaFoldDB" id="A0A7J5Y789"/>